<dbReference type="AlphaFoldDB" id="A0A3M7SI08"/>
<gene>
    <name evidence="1" type="ORF">BpHYR1_000306</name>
</gene>
<evidence type="ECO:0000313" key="2">
    <source>
        <dbReference type="Proteomes" id="UP000276133"/>
    </source>
</evidence>
<proteinExistence type="predicted"/>
<sequence length="98" mass="11443">MRNLSFSYLIQHTFDYSIFCSQQLIRVINLLVPYLHQELVLVPGHQQLPHLICVCDVEPFIQLFFASFYDKSLEQTCKIIIRIGCLVCAESFSFKINI</sequence>
<dbReference type="Proteomes" id="UP000276133">
    <property type="component" value="Unassembled WGS sequence"/>
</dbReference>
<accession>A0A3M7SI08</accession>
<protein>
    <submittedName>
        <fullName evidence="1">Uncharacterized protein</fullName>
    </submittedName>
</protein>
<organism evidence="1 2">
    <name type="scientific">Brachionus plicatilis</name>
    <name type="common">Marine rotifer</name>
    <name type="synonym">Brachionus muelleri</name>
    <dbReference type="NCBI Taxonomy" id="10195"/>
    <lineage>
        <taxon>Eukaryota</taxon>
        <taxon>Metazoa</taxon>
        <taxon>Spiralia</taxon>
        <taxon>Gnathifera</taxon>
        <taxon>Rotifera</taxon>
        <taxon>Eurotatoria</taxon>
        <taxon>Monogononta</taxon>
        <taxon>Pseudotrocha</taxon>
        <taxon>Ploima</taxon>
        <taxon>Brachionidae</taxon>
        <taxon>Brachionus</taxon>
    </lineage>
</organism>
<dbReference type="EMBL" id="REGN01001337">
    <property type="protein sequence ID" value="RNA35335.1"/>
    <property type="molecule type" value="Genomic_DNA"/>
</dbReference>
<reference evidence="1 2" key="1">
    <citation type="journal article" date="2018" name="Sci. Rep.">
        <title>Genomic signatures of local adaptation to the degree of environmental predictability in rotifers.</title>
        <authorList>
            <person name="Franch-Gras L."/>
            <person name="Hahn C."/>
            <person name="Garcia-Roger E.M."/>
            <person name="Carmona M.J."/>
            <person name="Serra M."/>
            <person name="Gomez A."/>
        </authorList>
    </citation>
    <scope>NUCLEOTIDE SEQUENCE [LARGE SCALE GENOMIC DNA]</scope>
    <source>
        <strain evidence="1">HYR1</strain>
    </source>
</reference>
<keyword evidence="2" id="KW-1185">Reference proteome</keyword>
<evidence type="ECO:0000313" key="1">
    <source>
        <dbReference type="EMBL" id="RNA35335.1"/>
    </source>
</evidence>
<name>A0A3M7SI08_BRAPC</name>
<comment type="caution">
    <text evidence="1">The sequence shown here is derived from an EMBL/GenBank/DDBJ whole genome shotgun (WGS) entry which is preliminary data.</text>
</comment>